<dbReference type="Proteomes" id="UP001295423">
    <property type="component" value="Unassembled WGS sequence"/>
</dbReference>
<name>A0AAD2CG20_9STRA</name>
<evidence type="ECO:0000313" key="4">
    <source>
        <dbReference type="Proteomes" id="UP001295423"/>
    </source>
</evidence>
<gene>
    <name evidence="3" type="ORF">CYCCA115_LOCUS3372</name>
</gene>
<protein>
    <recommendedName>
        <fullName evidence="2">SET domain-containing protein</fullName>
    </recommendedName>
</protein>
<evidence type="ECO:0000259" key="2">
    <source>
        <dbReference type="PROSITE" id="PS50280"/>
    </source>
</evidence>
<dbReference type="InterPro" id="IPR046341">
    <property type="entry name" value="SET_dom_sf"/>
</dbReference>
<keyword evidence="4" id="KW-1185">Reference proteome</keyword>
<dbReference type="Gene3D" id="2.170.270.10">
    <property type="entry name" value="SET domain"/>
    <property type="match status" value="1"/>
</dbReference>
<reference evidence="3" key="1">
    <citation type="submission" date="2023-08" db="EMBL/GenBank/DDBJ databases">
        <authorList>
            <person name="Audoor S."/>
            <person name="Bilcke G."/>
        </authorList>
    </citation>
    <scope>NUCLEOTIDE SEQUENCE</scope>
</reference>
<dbReference type="PROSITE" id="PS50280">
    <property type="entry name" value="SET"/>
    <property type="match status" value="1"/>
</dbReference>
<dbReference type="SUPFAM" id="SSF82199">
    <property type="entry name" value="SET domain"/>
    <property type="match status" value="1"/>
</dbReference>
<feature type="signal peptide" evidence="1">
    <location>
        <begin position="1"/>
        <end position="29"/>
    </location>
</feature>
<dbReference type="EMBL" id="CAKOGP040000280">
    <property type="protein sequence ID" value="CAJ1933583.1"/>
    <property type="molecule type" value="Genomic_DNA"/>
</dbReference>
<feature type="chain" id="PRO_5042034101" description="SET domain-containing protein" evidence="1">
    <location>
        <begin position="30"/>
        <end position="599"/>
    </location>
</feature>
<accession>A0AAD2CG20</accession>
<organism evidence="3 4">
    <name type="scientific">Cylindrotheca closterium</name>
    <dbReference type="NCBI Taxonomy" id="2856"/>
    <lineage>
        <taxon>Eukaryota</taxon>
        <taxon>Sar</taxon>
        <taxon>Stramenopiles</taxon>
        <taxon>Ochrophyta</taxon>
        <taxon>Bacillariophyta</taxon>
        <taxon>Bacillariophyceae</taxon>
        <taxon>Bacillariophycidae</taxon>
        <taxon>Bacillariales</taxon>
        <taxon>Bacillariaceae</taxon>
        <taxon>Cylindrotheca</taxon>
    </lineage>
</organism>
<comment type="caution">
    <text evidence="3">The sequence shown here is derived from an EMBL/GenBank/DDBJ whole genome shotgun (WGS) entry which is preliminary data.</text>
</comment>
<dbReference type="InterPro" id="IPR001214">
    <property type="entry name" value="SET_dom"/>
</dbReference>
<keyword evidence="1" id="KW-0732">Signal</keyword>
<evidence type="ECO:0000256" key="1">
    <source>
        <dbReference type="SAM" id="SignalP"/>
    </source>
</evidence>
<dbReference type="Pfam" id="PF00856">
    <property type="entry name" value="SET"/>
    <property type="match status" value="1"/>
</dbReference>
<evidence type="ECO:0000313" key="3">
    <source>
        <dbReference type="EMBL" id="CAJ1933583.1"/>
    </source>
</evidence>
<sequence length="599" mass="67118">MLRWNKQGSIWLALVAILVNFISSHTCSAIQCNVFLAESTIPNAGLGIFSGVELNPGDPVGNGDVCIPIFNVEKHHEEPSDAINDYVWAGEVMGMKLEAAPDLIEANCLGLDSALNCNLALINVARAKPKYDDAGLHRSHDPAAGSITPYHNGTTRATIKVPIGGELFKHYGDEWFKGRPDLFGESFPLTEDFASAEEIINDAFSFGEETARSILEEVIFPMQRIWGSRVMNAIPKTIDEASIAFREGIEMVYQPNATRSINWLQEHGKCVDHIIPKQSTIEGAGRGAFAKRGLPKGTIITGSPLHHIPMKDNFIPIFRTLRTDANSDEAPRREIAGQQLLLNYCFGHSESTLLLCPYGAGIGYINHNQTRTNVKVVWPDDGLMSHDETWLRKQPEEMIEFSGAHLALDYVATRDIAAGEELFLDYGDDWEEAWNGHATNWKSERIWSSSYASAKRWNEKVDGIPLRTAEETSTDPYPANLHVRCHSELDEDDWGSFEEWPASEYGYPCEIKERKKDTKGQDIYSVRLVTEKYDRWDTEFESPQVLDIDGVPRSAIRFFDAPFTTDLHLRGAFRLPIGIPEAIMPAEWKNVPFSVYSDP</sequence>
<feature type="domain" description="SET" evidence="2">
    <location>
        <begin position="272"/>
        <end position="427"/>
    </location>
</feature>
<dbReference type="AlphaFoldDB" id="A0AAD2CG20"/>
<proteinExistence type="predicted"/>